<dbReference type="Proteomes" id="UP000593562">
    <property type="component" value="Unassembled WGS sequence"/>
</dbReference>
<keyword evidence="1" id="KW-0472">Membrane</keyword>
<reference evidence="2 3" key="1">
    <citation type="journal article" date="2020" name="Nat. Commun.">
        <title>Genome of Tripterygium wilfordii and identification of cytochrome P450 involved in triptolide biosynthesis.</title>
        <authorList>
            <person name="Tu L."/>
            <person name="Su P."/>
            <person name="Zhang Z."/>
            <person name="Gao L."/>
            <person name="Wang J."/>
            <person name="Hu T."/>
            <person name="Zhou J."/>
            <person name="Zhang Y."/>
            <person name="Zhao Y."/>
            <person name="Liu Y."/>
            <person name="Song Y."/>
            <person name="Tong Y."/>
            <person name="Lu Y."/>
            <person name="Yang J."/>
            <person name="Xu C."/>
            <person name="Jia M."/>
            <person name="Peters R.J."/>
            <person name="Huang L."/>
            <person name="Gao W."/>
        </authorList>
    </citation>
    <scope>NUCLEOTIDE SEQUENCE [LARGE SCALE GENOMIC DNA]</scope>
    <source>
        <strain evidence="3">cv. XIE 37</strain>
        <tissue evidence="2">Leaf</tissue>
    </source>
</reference>
<evidence type="ECO:0008006" key="4">
    <source>
        <dbReference type="Google" id="ProtNLM"/>
    </source>
</evidence>
<dbReference type="AlphaFoldDB" id="A0A7J7DGX5"/>
<dbReference type="InterPro" id="IPR006461">
    <property type="entry name" value="PLAC_motif_containing"/>
</dbReference>
<gene>
    <name evidence="2" type="ORF">HS088_TW07G01222</name>
</gene>
<dbReference type="PANTHER" id="PTHR15907">
    <property type="entry name" value="DUF614 FAMILY PROTEIN-RELATED"/>
    <property type="match status" value="1"/>
</dbReference>
<dbReference type="Pfam" id="PF04749">
    <property type="entry name" value="PLAC8"/>
    <property type="match status" value="1"/>
</dbReference>
<organism evidence="2 3">
    <name type="scientific">Tripterygium wilfordii</name>
    <name type="common">Thunder God vine</name>
    <dbReference type="NCBI Taxonomy" id="458696"/>
    <lineage>
        <taxon>Eukaryota</taxon>
        <taxon>Viridiplantae</taxon>
        <taxon>Streptophyta</taxon>
        <taxon>Embryophyta</taxon>
        <taxon>Tracheophyta</taxon>
        <taxon>Spermatophyta</taxon>
        <taxon>Magnoliopsida</taxon>
        <taxon>eudicotyledons</taxon>
        <taxon>Gunneridae</taxon>
        <taxon>Pentapetalae</taxon>
        <taxon>rosids</taxon>
        <taxon>fabids</taxon>
        <taxon>Celastrales</taxon>
        <taxon>Celastraceae</taxon>
        <taxon>Tripterygium</taxon>
    </lineage>
</organism>
<keyword evidence="1" id="KW-1133">Transmembrane helix</keyword>
<dbReference type="NCBIfam" id="TIGR01571">
    <property type="entry name" value="A_thal_Cys_rich"/>
    <property type="match status" value="1"/>
</dbReference>
<protein>
    <recommendedName>
        <fullName evidence="4">Cell number regulator 2-like</fullName>
    </recommendedName>
</protein>
<comment type="caution">
    <text evidence="2">The sequence shown here is derived from an EMBL/GenBank/DDBJ whole genome shotgun (WGS) entry which is preliminary data.</text>
</comment>
<evidence type="ECO:0000313" key="2">
    <source>
        <dbReference type="EMBL" id="KAF5745630.1"/>
    </source>
</evidence>
<accession>A0A7J7DGX5</accession>
<evidence type="ECO:0000256" key="1">
    <source>
        <dbReference type="SAM" id="Phobius"/>
    </source>
</evidence>
<keyword evidence="1" id="KW-0812">Transmembrane</keyword>
<evidence type="ECO:0000313" key="3">
    <source>
        <dbReference type="Proteomes" id="UP000593562"/>
    </source>
</evidence>
<proteinExistence type="predicted"/>
<name>A0A7J7DGX5_TRIWF</name>
<dbReference type="InParanoid" id="A0A7J7DGX5"/>
<feature type="transmembrane region" description="Helical" evidence="1">
    <location>
        <begin position="55"/>
        <end position="73"/>
    </location>
</feature>
<dbReference type="EMBL" id="JAAARO010000007">
    <property type="protein sequence ID" value="KAF5745630.1"/>
    <property type="molecule type" value="Genomic_DNA"/>
</dbReference>
<sequence>MCFSTPGPGQWSTGLCHCCSDPPNCINTCFCPCITFGQIAEIVDRGSSSCAGCSILYFLLSFTGFPCLYSCFFRTKLRRQNRLHEEPCLDCLVHLCCECCALCQEYRELKNRGYVMGIGWEGNLHGQNRGVAMAPTVCPGMTR</sequence>
<keyword evidence="3" id="KW-1185">Reference proteome</keyword>